<evidence type="ECO:0000313" key="8">
    <source>
        <dbReference type="Proteomes" id="UP000637906"/>
    </source>
</evidence>
<evidence type="ECO:0000256" key="6">
    <source>
        <dbReference type="SAM" id="Phobius"/>
    </source>
</evidence>
<proteinExistence type="predicted"/>
<gene>
    <name evidence="7" type="ORF">sL5_02130</name>
</gene>
<accession>A0A8J3HUC7</accession>
<keyword evidence="3 6" id="KW-0812">Transmembrane</keyword>
<dbReference type="Pfam" id="PF04066">
    <property type="entry name" value="MrpF_PhaF"/>
    <property type="match status" value="1"/>
</dbReference>
<evidence type="ECO:0000256" key="1">
    <source>
        <dbReference type="ARBA" id="ARBA00004651"/>
    </source>
</evidence>
<feature type="transmembrane region" description="Helical" evidence="6">
    <location>
        <begin position="48"/>
        <end position="66"/>
    </location>
</feature>
<evidence type="ECO:0000256" key="2">
    <source>
        <dbReference type="ARBA" id="ARBA00022475"/>
    </source>
</evidence>
<protein>
    <recommendedName>
        <fullName evidence="9">Cation:proton antiporter</fullName>
    </recommendedName>
</protein>
<keyword evidence="2" id="KW-1003">Cell membrane</keyword>
<evidence type="ECO:0000256" key="5">
    <source>
        <dbReference type="ARBA" id="ARBA00023136"/>
    </source>
</evidence>
<evidence type="ECO:0000256" key="3">
    <source>
        <dbReference type="ARBA" id="ARBA00022692"/>
    </source>
</evidence>
<keyword evidence="5 6" id="KW-0472">Membrane</keyword>
<dbReference type="InterPro" id="IPR007208">
    <property type="entry name" value="MrpF/PhaF-like"/>
</dbReference>
<keyword evidence="8" id="KW-1185">Reference proteome</keyword>
<evidence type="ECO:0008006" key="9">
    <source>
        <dbReference type="Google" id="ProtNLM"/>
    </source>
</evidence>
<evidence type="ECO:0000313" key="7">
    <source>
        <dbReference type="EMBL" id="GHM59220.1"/>
    </source>
</evidence>
<keyword evidence="4 6" id="KW-1133">Transmembrane helix</keyword>
<reference evidence="7 8" key="1">
    <citation type="journal article" date="2021" name="Microb. Ecol.">
        <title>Candidatus Mesenet longicola: Novel Endosymbionts of Brontispa longissima that Induce Cytoplasmic Incompatibility.</title>
        <authorList>
            <person name="Takano S."/>
            <person name="Gotoh Y."/>
            <person name="Hayashi T."/>
        </authorList>
    </citation>
    <scope>NUCLEOTIDE SEQUENCE [LARGE SCALE GENOMIC DNA]</scope>
    <source>
        <strain evidence="7">L5</strain>
    </source>
</reference>
<dbReference type="GO" id="GO:0015075">
    <property type="term" value="F:monoatomic ion transmembrane transporter activity"/>
    <property type="evidence" value="ECO:0007669"/>
    <property type="project" value="InterPro"/>
</dbReference>
<sequence length="71" mass="7910">MILYCTISKKNDIYSKLLAVNNFSTQAILLVAIMSVIVRSSFLLDVALVYASISFTSTVAFMKFFLDKSFG</sequence>
<comment type="caution">
    <text evidence="7">The sequence shown here is derived from an EMBL/GenBank/DDBJ whole genome shotgun (WGS) entry which is preliminary data.</text>
</comment>
<feature type="transmembrane region" description="Helical" evidence="6">
    <location>
        <begin position="20"/>
        <end position="42"/>
    </location>
</feature>
<evidence type="ECO:0000256" key="4">
    <source>
        <dbReference type="ARBA" id="ARBA00022989"/>
    </source>
</evidence>
<dbReference type="GO" id="GO:0005886">
    <property type="term" value="C:plasma membrane"/>
    <property type="evidence" value="ECO:0007669"/>
    <property type="project" value="UniProtKB-SubCell"/>
</dbReference>
<name>A0A8J3HUC7_9RICK</name>
<organism evidence="7 8">
    <name type="scientific">Candidatus Mesenet longicola</name>
    <dbReference type="NCBI Taxonomy" id="1892558"/>
    <lineage>
        <taxon>Bacteria</taxon>
        <taxon>Pseudomonadati</taxon>
        <taxon>Pseudomonadota</taxon>
        <taxon>Alphaproteobacteria</taxon>
        <taxon>Rickettsiales</taxon>
        <taxon>Anaplasmataceae</taxon>
        <taxon>Candidatus Mesenet</taxon>
    </lineage>
</organism>
<dbReference type="Proteomes" id="UP000637906">
    <property type="component" value="Unassembled WGS sequence"/>
</dbReference>
<dbReference type="EMBL" id="BNGU01000005">
    <property type="protein sequence ID" value="GHM59220.1"/>
    <property type="molecule type" value="Genomic_DNA"/>
</dbReference>
<dbReference type="AlphaFoldDB" id="A0A8J3HUC7"/>
<comment type="subcellular location">
    <subcellularLocation>
        <location evidence="1">Cell membrane</location>
        <topology evidence="1">Multi-pass membrane protein</topology>
    </subcellularLocation>
</comment>